<dbReference type="RefSeq" id="WP_047531189.1">
    <property type="nucleotide sequence ID" value="NZ_CCEH01000015.1"/>
</dbReference>
<feature type="domain" description="Phage capsid-like C-terminal" evidence="3">
    <location>
        <begin position="129"/>
        <end position="400"/>
    </location>
</feature>
<evidence type="ECO:0000259" key="3">
    <source>
        <dbReference type="Pfam" id="PF05065"/>
    </source>
</evidence>
<feature type="coiled-coil region" evidence="2">
    <location>
        <begin position="30"/>
        <end position="71"/>
    </location>
</feature>
<dbReference type="EMBL" id="CCEH01000015">
    <property type="protein sequence ID" value="CDR28646.1"/>
    <property type="molecule type" value="Genomic_DNA"/>
</dbReference>
<dbReference type="InterPro" id="IPR024455">
    <property type="entry name" value="Phage_capsid"/>
</dbReference>
<evidence type="ECO:0000313" key="4">
    <source>
        <dbReference type="EMBL" id="CDR28646.1"/>
    </source>
</evidence>
<dbReference type="SUPFAM" id="SSF56563">
    <property type="entry name" value="Major capsid protein gp5"/>
    <property type="match status" value="1"/>
</dbReference>
<reference evidence="4 5" key="1">
    <citation type="submission" date="2014-05" db="EMBL/GenBank/DDBJ databases">
        <authorList>
            <person name="Aslett A.Martin."/>
            <person name="De Silva Nishadi"/>
        </authorList>
    </citation>
    <scope>NUCLEOTIDE SEQUENCE [LARGE SCALE GENOMIC DNA]</scope>
</reference>
<evidence type="ECO:0000313" key="5">
    <source>
        <dbReference type="Proteomes" id="UP000044616"/>
    </source>
</evidence>
<name>A0A077VM12_9STAP</name>
<dbReference type="InterPro" id="IPR054612">
    <property type="entry name" value="Phage_capsid-like_C"/>
</dbReference>
<comment type="subcellular location">
    <subcellularLocation>
        <location evidence="1">Virion</location>
    </subcellularLocation>
</comment>
<keyword evidence="2" id="KW-0175">Coiled coil</keyword>
<dbReference type="Gene3D" id="3.30.2320.10">
    <property type="entry name" value="hypothetical protein PF0899 domain"/>
    <property type="match status" value="1"/>
</dbReference>
<evidence type="ECO:0000256" key="2">
    <source>
        <dbReference type="SAM" id="Coils"/>
    </source>
</evidence>
<protein>
    <submittedName>
        <fullName evidence="4">Phage major capsid protein, HK97 family</fullName>
    </submittedName>
</protein>
<gene>
    <name evidence="4" type="ORF">ERS140147_01783</name>
</gene>
<dbReference type="Proteomes" id="UP000044616">
    <property type="component" value="Unassembled WGS sequence"/>
</dbReference>
<evidence type="ECO:0000256" key="1">
    <source>
        <dbReference type="ARBA" id="ARBA00004328"/>
    </source>
</evidence>
<dbReference type="Pfam" id="PF05065">
    <property type="entry name" value="Phage_capsid"/>
    <property type="match status" value="1"/>
</dbReference>
<organism evidence="4 5">
    <name type="scientific">Staphylococcus schweitzeri</name>
    <dbReference type="NCBI Taxonomy" id="1654388"/>
    <lineage>
        <taxon>Bacteria</taxon>
        <taxon>Bacillati</taxon>
        <taxon>Bacillota</taxon>
        <taxon>Bacilli</taxon>
        <taxon>Bacillales</taxon>
        <taxon>Staphylococcaceae</taxon>
        <taxon>Staphylococcus</taxon>
    </lineage>
</organism>
<proteinExistence type="predicted"/>
<dbReference type="Gene3D" id="3.30.2400.10">
    <property type="entry name" value="Major capsid protein gp5"/>
    <property type="match status" value="1"/>
</dbReference>
<dbReference type="AlphaFoldDB" id="A0A077VM12"/>
<accession>A0A077VM12</accession>
<sequence length="415" mass="47173">MKTKEELQSEISDIKRQIDLKVKYATRALNNDELEKAEKLEQEITDLRSQIQEKQEELDKLKEKDGTSENNPQLVEVNEARTYRNQANINDLGISIQNTKVTSQEVRDFTEYLETRNDIQGGSLKTDSGFVVIPEEIVTDILKLKEVEFNLDKYVTVKRVTNGSGKYPVVRQSEVAALEKVEELEENPELAVKPFFQLAYDINTHRGYFRISREAIEDAKVNVLQELKLWMARTIAATRNKAIIDVITKGSTGSTSSGFEKEGKKLEVKNAKSLDDIKDAINLNVKPNYEHNVAIVSQTMFAKLDKMKDKLGNYLIQPDVKEKTQQRLLGAKIEILPDEVLGQKGNNTLIIGNLKDAIVLFDRSQYQASWTDYMHFGECLMIAVRQDCRILDYKSAIVIEYDDSERGEGDLGLAA</sequence>
<dbReference type="NCBIfam" id="TIGR01554">
    <property type="entry name" value="major_cap_HK97"/>
    <property type="match status" value="1"/>
</dbReference>